<comment type="caution">
    <text evidence="1">The sequence shown here is derived from an EMBL/GenBank/DDBJ whole genome shotgun (WGS) entry which is preliminary data.</text>
</comment>
<proteinExistence type="predicted"/>
<gene>
    <name evidence="1" type="ORF">BACCAP_00236</name>
</gene>
<evidence type="ECO:0000313" key="2">
    <source>
        <dbReference type="Proteomes" id="UP000003639"/>
    </source>
</evidence>
<evidence type="ECO:0000313" key="1">
    <source>
        <dbReference type="EMBL" id="EDN01894.1"/>
    </source>
</evidence>
<name>A6NPW9_9FIRM</name>
<accession>A6NPW9</accession>
<protein>
    <submittedName>
        <fullName evidence="1">Uncharacterized protein</fullName>
    </submittedName>
</protein>
<organism evidence="1 2">
    <name type="scientific">Pseudoflavonifractor capillosus ATCC 29799</name>
    <dbReference type="NCBI Taxonomy" id="411467"/>
    <lineage>
        <taxon>Bacteria</taxon>
        <taxon>Bacillati</taxon>
        <taxon>Bacillota</taxon>
        <taxon>Clostridia</taxon>
        <taxon>Eubacteriales</taxon>
        <taxon>Oscillospiraceae</taxon>
        <taxon>Pseudoflavonifractor</taxon>
    </lineage>
</organism>
<reference evidence="1 2" key="2">
    <citation type="submission" date="2007-06" db="EMBL/GenBank/DDBJ databases">
        <title>Draft genome sequence of Pseudoflavonifractor capillosus ATCC 29799.</title>
        <authorList>
            <person name="Sudarsanam P."/>
            <person name="Ley R."/>
            <person name="Guruge J."/>
            <person name="Turnbaugh P.J."/>
            <person name="Mahowald M."/>
            <person name="Liep D."/>
            <person name="Gordon J."/>
        </authorList>
    </citation>
    <scope>NUCLEOTIDE SEQUENCE [LARGE SCALE GENOMIC DNA]</scope>
    <source>
        <strain evidence="1 2">ATCC 29799</strain>
    </source>
</reference>
<sequence length="35" mass="3980">MSRLNPPFSAGRLCAICRFLKYVFTSAIYHGSMIK</sequence>
<reference evidence="1 2" key="1">
    <citation type="submission" date="2007-04" db="EMBL/GenBank/DDBJ databases">
        <authorList>
            <person name="Fulton L."/>
            <person name="Clifton S."/>
            <person name="Fulton B."/>
            <person name="Xu J."/>
            <person name="Minx P."/>
            <person name="Pepin K.H."/>
            <person name="Johnson M."/>
            <person name="Thiruvilangam P."/>
            <person name="Bhonagiri V."/>
            <person name="Nash W.E."/>
            <person name="Mardis E.R."/>
            <person name="Wilson R.K."/>
        </authorList>
    </citation>
    <scope>NUCLEOTIDE SEQUENCE [LARGE SCALE GENOMIC DNA]</scope>
    <source>
        <strain evidence="1 2">ATCC 29799</strain>
    </source>
</reference>
<dbReference type="Proteomes" id="UP000003639">
    <property type="component" value="Unassembled WGS sequence"/>
</dbReference>
<dbReference type="EMBL" id="AAXG02000002">
    <property type="protein sequence ID" value="EDN01894.1"/>
    <property type="molecule type" value="Genomic_DNA"/>
</dbReference>
<dbReference type="STRING" id="411467.BACCAP_00236"/>
<keyword evidence="2" id="KW-1185">Reference proteome</keyword>
<dbReference type="AlphaFoldDB" id="A6NPW9"/>